<dbReference type="EMBL" id="FTOA01000003">
    <property type="protein sequence ID" value="SIS76841.1"/>
    <property type="molecule type" value="Genomic_DNA"/>
</dbReference>
<proteinExistence type="predicted"/>
<dbReference type="STRING" id="80876.SAMN05421779_103532"/>
<protein>
    <submittedName>
        <fullName evidence="1">Uncharacterized protein</fullName>
    </submittedName>
</protein>
<dbReference type="RefSeq" id="WP_175617037.1">
    <property type="nucleotide sequence ID" value="NZ_FTOA01000003.1"/>
</dbReference>
<evidence type="ECO:0000313" key="1">
    <source>
        <dbReference type="EMBL" id="SIS76841.1"/>
    </source>
</evidence>
<accession>A0A1N7LT13</accession>
<dbReference type="AlphaFoldDB" id="A0A1N7LT13"/>
<organism evidence="1 2">
    <name type="scientific">Insolitispirillum peregrinum</name>
    <dbReference type="NCBI Taxonomy" id="80876"/>
    <lineage>
        <taxon>Bacteria</taxon>
        <taxon>Pseudomonadati</taxon>
        <taxon>Pseudomonadota</taxon>
        <taxon>Alphaproteobacteria</taxon>
        <taxon>Rhodospirillales</taxon>
        <taxon>Novispirillaceae</taxon>
        <taxon>Insolitispirillum</taxon>
    </lineage>
</organism>
<name>A0A1N7LT13_9PROT</name>
<dbReference type="Proteomes" id="UP000185678">
    <property type="component" value="Unassembled WGS sequence"/>
</dbReference>
<reference evidence="1 2" key="1">
    <citation type="submission" date="2017-01" db="EMBL/GenBank/DDBJ databases">
        <authorList>
            <person name="Mah S.A."/>
            <person name="Swanson W.J."/>
            <person name="Moy G.W."/>
            <person name="Vacquier V.D."/>
        </authorList>
    </citation>
    <scope>NUCLEOTIDE SEQUENCE [LARGE SCALE GENOMIC DNA]</scope>
    <source>
        <strain evidence="1 2">DSM 11589</strain>
    </source>
</reference>
<sequence>MSDIDLQDLSKAELIALIQRNIPFFRPTHLLEVRINTLERKATAAFDAYVCASKRSRDAAQPLQQAWAAFRSEGSPAALETATKKQLEWDTAHTEANKHYAQYTRLENAAHQLRTKLLTL</sequence>
<gene>
    <name evidence="1" type="ORF">SAMN05421779_103532</name>
</gene>
<keyword evidence="2" id="KW-1185">Reference proteome</keyword>
<evidence type="ECO:0000313" key="2">
    <source>
        <dbReference type="Proteomes" id="UP000185678"/>
    </source>
</evidence>